<accession>A0A9N9EU22</accession>
<dbReference type="AlphaFoldDB" id="A0A9N9EU22"/>
<reference evidence="4" key="1">
    <citation type="submission" date="2021-06" db="EMBL/GenBank/DDBJ databases">
        <authorList>
            <person name="Kallberg Y."/>
            <person name="Tangrot J."/>
            <person name="Rosling A."/>
        </authorList>
    </citation>
    <scope>NUCLEOTIDE SEQUENCE</scope>
    <source>
        <strain evidence="4">UK204</strain>
    </source>
</reference>
<dbReference type="InterPro" id="IPR036546">
    <property type="entry name" value="MED15_KIX"/>
</dbReference>
<dbReference type="InterPro" id="IPR036529">
    <property type="entry name" value="KIX_dom_sf"/>
</dbReference>
<dbReference type="EMBL" id="CAJVPQ010007333">
    <property type="protein sequence ID" value="CAG8695597.1"/>
    <property type="molecule type" value="Genomic_DNA"/>
</dbReference>
<evidence type="ECO:0000313" key="4">
    <source>
        <dbReference type="EMBL" id="CAG8695597.1"/>
    </source>
</evidence>
<keyword evidence="2" id="KW-0539">Nucleus</keyword>
<dbReference type="GO" id="GO:0005634">
    <property type="term" value="C:nucleus"/>
    <property type="evidence" value="ECO:0007669"/>
    <property type="project" value="UniProtKB-SubCell"/>
</dbReference>
<keyword evidence="5" id="KW-1185">Reference proteome</keyword>
<proteinExistence type="predicted"/>
<organism evidence="4 5">
    <name type="scientific">Funneliformis caledonium</name>
    <dbReference type="NCBI Taxonomy" id="1117310"/>
    <lineage>
        <taxon>Eukaryota</taxon>
        <taxon>Fungi</taxon>
        <taxon>Fungi incertae sedis</taxon>
        <taxon>Mucoromycota</taxon>
        <taxon>Glomeromycotina</taxon>
        <taxon>Glomeromycetes</taxon>
        <taxon>Glomerales</taxon>
        <taxon>Glomeraceae</taxon>
        <taxon>Funneliformis</taxon>
    </lineage>
</organism>
<dbReference type="OrthoDB" id="2393425at2759"/>
<feature type="domain" description="Mediator complex subunit 15 KIX" evidence="3">
    <location>
        <begin position="2"/>
        <end position="74"/>
    </location>
</feature>
<sequence>MDWRSLVSTDERLTNILRIAELAHAVQPFQEVLNRAKQVEESVFQKATSREFYIASMDQLVDYMKNTIEDKTKQHLEQLAEKEYKELLNSKDSSIKSSKNGLDQLKNLWTRRINEIMEQSRRQQAFQSQRLHLLLQNLQLQQLLQQQKTRQTQPTNLPPLLQPLPQPTIPILQSTVQQPINLIPQPSPTNMFQQQQTIPQFYQQQQSTYSFQHQPMSVQQLFPSAQPSFTLQPLITQQSLTMRSTVPLTKQTKSEQSQSSQSSLPRAYCLVKDANVHKEDFKEALKLPINEQKRHPPPGAPVIPVHALKVEGVHADTSSQSSTICRRIIEIQATQRLSRGATLAWCGT</sequence>
<evidence type="ECO:0000259" key="3">
    <source>
        <dbReference type="Pfam" id="PF16987"/>
    </source>
</evidence>
<feature type="non-terminal residue" evidence="4">
    <location>
        <position position="1"/>
    </location>
</feature>
<gene>
    <name evidence="4" type="ORF">FCALED_LOCUS13198</name>
</gene>
<dbReference type="GO" id="GO:0003712">
    <property type="term" value="F:transcription coregulator activity"/>
    <property type="evidence" value="ECO:0007669"/>
    <property type="project" value="InterPro"/>
</dbReference>
<dbReference type="Proteomes" id="UP000789570">
    <property type="component" value="Unassembled WGS sequence"/>
</dbReference>
<evidence type="ECO:0000313" key="5">
    <source>
        <dbReference type="Proteomes" id="UP000789570"/>
    </source>
</evidence>
<dbReference type="GO" id="GO:0006355">
    <property type="term" value="P:regulation of DNA-templated transcription"/>
    <property type="evidence" value="ECO:0007669"/>
    <property type="project" value="InterPro"/>
</dbReference>
<comment type="caution">
    <text evidence="4">The sequence shown here is derived from an EMBL/GenBank/DDBJ whole genome shotgun (WGS) entry which is preliminary data.</text>
</comment>
<protein>
    <submittedName>
        <fullName evidence="4">11424_t:CDS:1</fullName>
    </submittedName>
</protein>
<evidence type="ECO:0000256" key="1">
    <source>
        <dbReference type="ARBA" id="ARBA00004123"/>
    </source>
</evidence>
<evidence type="ECO:0000256" key="2">
    <source>
        <dbReference type="ARBA" id="ARBA00023242"/>
    </source>
</evidence>
<name>A0A9N9EU22_9GLOM</name>
<dbReference type="Gene3D" id="1.10.246.20">
    <property type="entry name" value="Coactivator CBP, KIX domain"/>
    <property type="match status" value="1"/>
</dbReference>
<dbReference type="Pfam" id="PF16987">
    <property type="entry name" value="KIX_2"/>
    <property type="match status" value="1"/>
</dbReference>
<comment type="subcellular location">
    <subcellularLocation>
        <location evidence="1">Nucleus</location>
    </subcellularLocation>
</comment>